<sequence>MAAKRGDRVAPPGKPGGWEARFATSEAAQGWEALCQSAKSNTWEAWIVLTERPTAPVNPARQHRLYGSLGHREIGGRPLEKWQYEVTAGGRSVVLAGTQWGIGSAIARLHVGGFMRRRPII</sequence>
<evidence type="ECO:0000313" key="1">
    <source>
        <dbReference type="EMBL" id="GAA3385689.1"/>
    </source>
</evidence>
<name>A0ABP6SUM8_9ACTN</name>
<comment type="caution">
    <text evidence="1">The sequence shown here is derived from an EMBL/GenBank/DDBJ whole genome shotgun (WGS) entry which is preliminary data.</text>
</comment>
<protein>
    <recommendedName>
        <fullName evidence="3">Transposase</fullName>
    </recommendedName>
</protein>
<accession>A0ABP6SUM8</accession>
<reference evidence="2" key="1">
    <citation type="journal article" date="2019" name="Int. J. Syst. Evol. Microbiol.">
        <title>The Global Catalogue of Microorganisms (GCM) 10K type strain sequencing project: providing services to taxonomists for standard genome sequencing and annotation.</title>
        <authorList>
            <consortium name="The Broad Institute Genomics Platform"/>
            <consortium name="The Broad Institute Genome Sequencing Center for Infectious Disease"/>
            <person name="Wu L."/>
            <person name="Ma J."/>
        </authorList>
    </citation>
    <scope>NUCLEOTIDE SEQUENCE [LARGE SCALE GENOMIC DNA]</scope>
    <source>
        <strain evidence="2">JCM 9458</strain>
    </source>
</reference>
<proteinExistence type="predicted"/>
<dbReference type="EMBL" id="BAAAYN010000012">
    <property type="protein sequence ID" value="GAA3385689.1"/>
    <property type="molecule type" value="Genomic_DNA"/>
</dbReference>
<evidence type="ECO:0000313" key="2">
    <source>
        <dbReference type="Proteomes" id="UP001501676"/>
    </source>
</evidence>
<organism evidence="1 2">
    <name type="scientific">Cryptosporangium minutisporangium</name>
    <dbReference type="NCBI Taxonomy" id="113569"/>
    <lineage>
        <taxon>Bacteria</taxon>
        <taxon>Bacillati</taxon>
        <taxon>Actinomycetota</taxon>
        <taxon>Actinomycetes</taxon>
        <taxon>Cryptosporangiales</taxon>
        <taxon>Cryptosporangiaceae</taxon>
        <taxon>Cryptosporangium</taxon>
    </lineage>
</organism>
<dbReference type="Proteomes" id="UP001501676">
    <property type="component" value="Unassembled WGS sequence"/>
</dbReference>
<keyword evidence="2" id="KW-1185">Reference proteome</keyword>
<gene>
    <name evidence="1" type="ORF">GCM10020369_20190</name>
</gene>
<evidence type="ECO:0008006" key="3">
    <source>
        <dbReference type="Google" id="ProtNLM"/>
    </source>
</evidence>